<organism evidence="1 2">
    <name type="scientific">Pseudoflavonifractor capillosus ATCC 29799</name>
    <dbReference type="NCBI Taxonomy" id="411467"/>
    <lineage>
        <taxon>Bacteria</taxon>
        <taxon>Bacillati</taxon>
        <taxon>Bacillota</taxon>
        <taxon>Clostridia</taxon>
        <taxon>Eubacteriales</taxon>
        <taxon>Oscillospiraceae</taxon>
        <taxon>Pseudoflavonifractor</taxon>
    </lineage>
</organism>
<dbReference type="EMBL" id="AAXG02000015">
    <property type="protein sequence ID" value="EDM99743.1"/>
    <property type="molecule type" value="Genomic_DNA"/>
</dbReference>
<dbReference type="Proteomes" id="UP000003639">
    <property type="component" value="Unassembled WGS sequence"/>
</dbReference>
<gene>
    <name evidence="1" type="ORF">BACCAP_02479</name>
</gene>
<dbReference type="OrthoDB" id="4772211at2"/>
<reference evidence="1 2" key="2">
    <citation type="submission" date="2007-06" db="EMBL/GenBank/DDBJ databases">
        <title>Draft genome sequence of Pseudoflavonifractor capillosus ATCC 29799.</title>
        <authorList>
            <person name="Sudarsanam P."/>
            <person name="Ley R."/>
            <person name="Guruge J."/>
            <person name="Turnbaugh P.J."/>
            <person name="Mahowald M."/>
            <person name="Liep D."/>
            <person name="Gordon J."/>
        </authorList>
    </citation>
    <scope>NUCLEOTIDE SEQUENCE [LARGE SCALE GENOMIC DNA]</scope>
    <source>
        <strain evidence="1 2">ATCC 29799</strain>
    </source>
</reference>
<evidence type="ECO:0000313" key="2">
    <source>
        <dbReference type="Proteomes" id="UP000003639"/>
    </source>
</evidence>
<sequence>MNPKLKEINELIALCDQMLFYIQERGDIRPNNDLYLSYKFKVDAFCKQNKINDKNYAPYVILCTFFFNSSVYTVNKSEVLAIKNALVEIKHTLFKDDYEKIFISHREADKDQVDAFVDLLHAIGIPRPTIEAPESVIFCTSHPEGYIENGKRNLDEIRDRINTDEHVLYILWYTDKYFESPACLNEAGAIWAMKKKYQEILMPDFDSSQIRGLLDKQPVWFRANDKMRLNTFKEQIEKMFGLPPTIANTWELSRDKFIEQINKIASQKEELCEQ</sequence>
<dbReference type="Gene3D" id="3.40.50.10140">
    <property type="entry name" value="Toll/interleukin-1 receptor homology (TIR) domain"/>
    <property type="match status" value="1"/>
</dbReference>
<dbReference type="InterPro" id="IPR035897">
    <property type="entry name" value="Toll_tir_struct_dom_sf"/>
</dbReference>
<dbReference type="eggNOG" id="ENOG50332G0">
    <property type="taxonomic scope" value="Bacteria"/>
</dbReference>
<keyword evidence="2" id="KW-1185">Reference proteome</keyword>
<protein>
    <submittedName>
        <fullName evidence="1">Uncharacterized protein</fullName>
    </submittedName>
</protein>
<reference evidence="1 2" key="1">
    <citation type="submission" date="2007-04" db="EMBL/GenBank/DDBJ databases">
        <authorList>
            <person name="Fulton L."/>
            <person name="Clifton S."/>
            <person name="Fulton B."/>
            <person name="Xu J."/>
            <person name="Minx P."/>
            <person name="Pepin K.H."/>
            <person name="Johnson M."/>
            <person name="Thiruvilangam P."/>
            <person name="Bhonagiri V."/>
            <person name="Nash W.E."/>
            <person name="Mardis E.R."/>
            <person name="Wilson R.K."/>
        </authorList>
    </citation>
    <scope>NUCLEOTIDE SEQUENCE [LARGE SCALE GENOMIC DNA]</scope>
    <source>
        <strain evidence="1 2">ATCC 29799</strain>
    </source>
</reference>
<dbReference type="RefSeq" id="WP_006573010.1">
    <property type="nucleotide sequence ID" value="NZ_AAXG02000015.1"/>
</dbReference>
<accession>A6NW86</accession>
<evidence type="ECO:0000313" key="1">
    <source>
        <dbReference type="EMBL" id="EDM99743.1"/>
    </source>
</evidence>
<proteinExistence type="predicted"/>
<dbReference type="SUPFAM" id="SSF52200">
    <property type="entry name" value="Toll/Interleukin receptor TIR domain"/>
    <property type="match status" value="1"/>
</dbReference>
<comment type="caution">
    <text evidence="1">The sequence shown here is derived from an EMBL/GenBank/DDBJ whole genome shotgun (WGS) entry which is preliminary data.</text>
</comment>
<dbReference type="STRING" id="411467.BACCAP_02479"/>
<name>A6NW86_9FIRM</name>
<dbReference type="AlphaFoldDB" id="A6NW86"/>